<dbReference type="EMBL" id="CP000613">
    <property type="protein sequence ID" value="ACJ00392.1"/>
    <property type="molecule type" value="Genomic_DNA"/>
</dbReference>
<dbReference type="HOGENOM" id="CLU_3316018_0_0_5"/>
<sequence>MQRSYLHVRPPRCRDWDGEGQAKTSPSGTHPVLGAPDLP</sequence>
<dbReference type="AlphaFoldDB" id="B6IVR8"/>
<feature type="region of interest" description="Disordered" evidence="1">
    <location>
        <begin position="1"/>
        <end position="39"/>
    </location>
</feature>
<organism evidence="2 3">
    <name type="scientific">Rhodospirillum centenum (strain ATCC 51521 / SW)</name>
    <dbReference type="NCBI Taxonomy" id="414684"/>
    <lineage>
        <taxon>Bacteria</taxon>
        <taxon>Pseudomonadati</taxon>
        <taxon>Pseudomonadota</taxon>
        <taxon>Alphaproteobacteria</taxon>
        <taxon>Rhodospirillales</taxon>
        <taxon>Rhodospirillaceae</taxon>
        <taxon>Rhodospirillum</taxon>
    </lineage>
</organism>
<evidence type="ECO:0000313" key="2">
    <source>
        <dbReference type="EMBL" id="ACJ00392.1"/>
    </source>
</evidence>
<evidence type="ECO:0000256" key="1">
    <source>
        <dbReference type="SAM" id="MobiDB-lite"/>
    </source>
</evidence>
<protein>
    <submittedName>
        <fullName evidence="2">Uncharacterized protein</fullName>
    </submittedName>
</protein>
<proteinExistence type="predicted"/>
<evidence type="ECO:0000313" key="3">
    <source>
        <dbReference type="Proteomes" id="UP000001591"/>
    </source>
</evidence>
<accession>B6IVR8</accession>
<dbReference type="KEGG" id="rce:RC1_3025"/>
<dbReference type="Proteomes" id="UP000001591">
    <property type="component" value="Chromosome"/>
</dbReference>
<reference evidence="2 3" key="1">
    <citation type="journal article" date="2010" name="BMC Genomics">
        <title>Metabolic flexibility revealed in the genome of the cyst-forming alpha-1 proteobacterium Rhodospirillum centenum.</title>
        <authorList>
            <person name="Lu Y.K."/>
            <person name="Marden J."/>
            <person name="Han M."/>
            <person name="Swingley W.D."/>
            <person name="Mastrian S.D."/>
            <person name="Chowdhury S.R."/>
            <person name="Hao J."/>
            <person name="Helmy T."/>
            <person name="Kim S."/>
            <person name="Kurdoglu A.A."/>
            <person name="Matthies H.J."/>
            <person name="Rollo D."/>
            <person name="Stothard P."/>
            <person name="Blankenship R.E."/>
            <person name="Bauer C.E."/>
            <person name="Touchman J.W."/>
        </authorList>
    </citation>
    <scope>NUCLEOTIDE SEQUENCE [LARGE SCALE GENOMIC DNA]</scope>
    <source>
        <strain evidence="3">ATCC 51521 / SW</strain>
    </source>
</reference>
<gene>
    <name evidence="2" type="ordered locus">RC1_3025</name>
</gene>
<keyword evidence="3" id="KW-1185">Reference proteome</keyword>
<name>B6IVR8_RHOCS</name>